<dbReference type="eggNOG" id="COG1409">
    <property type="taxonomic scope" value="Bacteria"/>
</dbReference>
<feature type="region of interest" description="Disordered" evidence="1">
    <location>
        <begin position="926"/>
        <end position="949"/>
    </location>
</feature>
<reference evidence="3 4" key="1">
    <citation type="submission" date="2006-12" db="EMBL/GenBank/DDBJ databases">
        <title>Complete sequence of Chlorobium phaeobacteroides DSM 266.</title>
        <authorList>
            <consortium name="US DOE Joint Genome Institute"/>
            <person name="Copeland A."/>
            <person name="Lucas S."/>
            <person name="Lapidus A."/>
            <person name="Barry K."/>
            <person name="Detter J.C."/>
            <person name="Glavina del Rio T."/>
            <person name="Hammon N."/>
            <person name="Israni S."/>
            <person name="Pitluck S."/>
            <person name="Goltsman E."/>
            <person name="Schmutz J."/>
            <person name="Larimer F."/>
            <person name="Land M."/>
            <person name="Hauser L."/>
            <person name="Mikhailova N."/>
            <person name="Li T."/>
            <person name="Overmann J."/>
            <person name="Bryant D.A."/>
            <person name="Richardson P."/>
        </authorList>
    </citation>
    <scope>NUCLEOTIDE SEQUENCE [LARGE SCALE GENOMIC DNA]</scope>
    <source>
        <strain evidence="3 4">DSM 266</strain>
    </source>
</reference>
<dbReference type="RefSeq" id="WP_011743980.1">
    <property type="nucleotide sequence ID" value="NC_008639.1"/>
</dbReference>
<dbReference type="CDD" id="cd00267">
    <property type="entry name" value="ABC_ATPase"/>
    <property type="match status" value="1"/>
</dbReference>
<dbReference type="InterPro" id="IPR005532">
    <property type="entry name" value="SUMF_dom"/>
</dbReference>
<dbReference type="InterPro" id="IPR016187">
    <property type="entry name" value="CTDL_fold"/>
</dbReference>
<evidence type="ECO:0000313" key="4">
    <source>
        <dbReference type="Proteomes" id="UP000008701"/>
    </source>
</evidence>
<dbReference type="SUPFAM" id="SSF56436">
    <property type="entry name" value="C-type lectin-like"/>
    <property type="match status" value="1"/>
</dbReference>
<dbReference type="PROSITE" id="PS50837">
    <property type="entry name" value="NACHT"/>
    <property type="match status" value="1"/>
</dbReference>
<dbReference type="GO" id="GO:0016787">
    <property type="term" value="F:hydrolase activity"/>
    <property type="evidence" value="ECO:0007669"/>
    <property type="project" value="InterPro"/>
</dbReference>
<dbReference type="Gene3D" id="3.40.50.300">
    <property type="entry name" value="P-loop containing nucleotide triphosphate hydrolases"/>
    <property type="match status" value="1"/>
</dbReference>
<dbReference type="HOGENOM" id="CLU_003659_0_0_10"/>
<gene>
    <name evidence="3" type="ordered locus">Cpha266_0068</name>
</gene>
<dbReference type="InterPro" id="IPR029052">
    <property type="entry name" value="Metallo-depent_PP-like"/>
</dbReference>
<proteinExistence type="predicted"/>
<dbReference type="Pfam" id="PF00149">
    <property type="entry name" value="Metallophos"/>
    <property type="match status" value="1"/>
</dbReference>
<dbReference type="PANTHER" id="PTHR23150:SF19">
    <property type="entry name" value="FORMYLGLYCINE-GENERATING ENZYME"/>
    <property type="match status" value="1"/>
</dbReference>
<dbReference type="Gene3D" id="3.90.1580.10">
    <property type="entry name" value="paralog of FGE (formylglycine-generating enzyme)"/>
    <property type="match status" value="1"/>
</dbReference>
<evidence type="ECO:0000313" key="3">
    <source>
        <dbReference type="EMBL" id="ABL64138.1"/>
    </source>
</evidence>
<dbReference type="Pfam" id="PF05729">
    <property type="entry name" value="NACHT"/>
    <property type="match status" value="1"/>
</dbReference>
<dbReference type="SUPFAM" id="SSF56300">
    <property type="entry name" value="Metallo-dependent phosphatases"/>
    <property type="match status" value="1"/>
</dbReference>
<dbReference type="InterPro" id="IPR027417">
    <property type="entry name" value="P-loop_NTPase"/>
</dbReference>
<organism evidence="3 4">
    <name type="scientific">Chlorobium phaeobacteroides (strain DSM 266 / SMG 266 / 2430)</name>
    <dbReference type="NCBI Taxonomy" id="290317"/>
    <lineage>
        <taxon>Bacteria</taxon>
        <taxon>Pseudomonadati</taxon>
        <taxon>Chlorobiota</taxon>
        <taxon>Chlorobiia</taxon>
        <taxon>Chlorobiales</taxon>
        <taxon>Chlorobiaceae</taxon>
        <taxon>Chlorobium/Pelodictyon group</taxon>
        <taxon>Chlorobium</taxon>
    </lineage>
</organism>
<dbReference type="EMBL" id="CP000492">
    <property type="protein sequence ID" value="ABL64138.1"/>
    <property type="molecule type" value="Genomic_DNA"/>
</dbReference>
<dbReference type="InterPro" id="IPR042095">
    <property type="entry name" value="SUMF_sf"/>
</dbReference>
<dbReference type="Gene3D" id="3.60.21.10">
    <property type="match status" value="1"/>
</dbReference>
<dbReference type="Pfam" id="PF03781">
    <property type="entry name" value="FGE-sulfatase"/>
    <property type="match status" value="1"/>
</dbReference>
<dbReference type="PRINTS" id="PR01874">
    <property type="entry name" value="DNAREPAIRADA"/>
</dbReference>
<dbReference type="SUPFAM" id="SSF52540">
    <property type="entry name" value="P-loop containing nucleoside triphosphate hydrolases"/>
    <property type="match status" value="1"/>
</dbReference>
<dbReference type="InterPro" id="IPR007111">
    <property type="entry name" value="NACHT_NTPase"/>
</dbReference>
<protein>
    <recommendedName>
        <fullName evidence="2">NACHT domain-containing protein</fullName>
    </recommendedName>
</protein>
<dbReference type="AlphaFoldDB" id="A1BCL1"/>
<feature type="compositionally biased region" description="Basic and acidic residues" evidence="1">
    <location>
        <begin position="933"/>
        <end position="946"/>
    </location>
</feature>
<keyword evidence="4" id="KW-1185">Reference proteome</keyword>
<dbReference type="InterPro" id="IPR051043">
    <property type="entry name" value="Sulfatase_Mod_Factor_Kinase"/>
</dbReference>
<evidence type="ECO:0000259" key="2">
    <source>
        <dbReference type="PROSITE" id="PS50837"/>
    </source>
</evidence>
<dbReference type="GO" id="GO:0120147">
    <property type="term" value="F:formylglycine-generating oxidase activity"/>
    <property type="evidence" value="ECO:0007669"/>
    <property type="project" value="TreeGrafter"/>
</dbReference>
<dbReference type="STRING" id="290317.Cpha266_0068"/>
<dbReference type="PANTHER" id="PTHR23150">
    <property type="entry name" value="SULFATASE MODIFYING FACTOR 1, 2"/>
    <property type="match status" value="1"/>
</dbReference>
<dbReference type="OrthoDB" id="595053at2"/>
<dbReference type="eggNOG" id="COG1262">
    <property type="taxonomic scope" value="Bacteria"/>
</dbReference>
<dbReference type="eggNOG" id="COG5635">
    <property type="taxonomic scope" value="Bacteria"/>
</dbReference>
<evidence type="ECO:0000256" key="1">
    <source>
        <dbReference type="SAM" id="MobiDB-lite"/>
    </source>
</evidence>
<accession>A1BCL1</accession>
<sequence length="1200" mass="138199">MAVTWLHVSDFHLSDKGPYDQEVILRSLVESIRHFRENENREPDLIFATGDIAQYGKAKEYEKATNFFDDLLDAAGLNRDRLFIVPGNHDVERKMGKGLTRTLETNDDADEYFDPNTPTPHLTQKFHAFSEWYNDYFKTIRSFPTNTTCSPVELVTINGLRLAVLPLNSALFCIDDHDHKKLFIGRRCLDAARKLLEAADLKVALIHHPLDWLSPIEQSNIEAKLEESVDILLQGHYHQTSTKSIIAENGGYLKLAAGAAYQTRQWPNTAMYATFDGSGVTIFPIRYEDKPKERWTLDTSLYPSPSYTRQYPIPGRVASRQDSLLPSCACDRGMNPDTGCPEIKSYERYREALRNLFGIVASRGLDNYQDIEIPLEDVFIDLHIRELCGNVDAHDKGHTIETKKMSQDALLQEIFHGNARTNVLLLIGDPGSGKTTLLQHYAMLCLEGDHGRLFPEAASVRVLFLELRKLNFDAHNKPVRLAAQIVELNRSLSLAADEAETWWREMSERERVLVLLDGLDEVTELEKRKAICQWIDEEGHAYPNRFFIVTTRKTGYVTSDGVELIQSHRRAALDDLLPDQQWDFLLKWFRAASKFEKERGFTIHDNTPPDDKARELYAYLYPQEGDKGEEMSSEETEKKKKGLQQIAGIPLLLKLMALLYKLRDFKPDSRIALYRVVIVYLLHGRDNARQISYGIDPEQSATVLGLLAYTMQKKTCLDLSEGEMKEIMESRFRLLTTTVGLDTFFGFMVNRSGILKPNGKAFRFWHKTFQEYLASLEMLRCSKSDAFIRSIVQHYDDRKWEWDETLRFYFAQIDADIFDSFMNQLFNPEITTDVLQRKLQLMKTLIRESRECSTGALCQKLKDSKLSLGVQWHVLDCLEVINKSAALDAVRNFHERTKQTYEPDDNLKQRVLDKADGLINQLERTAGINRNLPPKEKEKTKHDSQPKQRPRIISNTYEDDAQYILIPKTNEEKREESIYFSKYPVTNKRYRSFIAALKKDAALQKQINDIAQNNRWDSKFAPWLKEGKNDLVALFRSKYDEDRKFGGDEQPVVGITWYAARTYCLWLSLMASNGQDTSRYRLPTEWEWEYAAAGKEKRAYPWPKKKGEPNSTLLNYNDNVGATTPVGSYPEGATPEGLYDMAGNVWEWTDSWWDDTTRSTRVLRGGGWNDDARHCRSAYRILVTPDLRLNIAGFRLAFVP</sequence>
<dbReference type="InterPro" id="IPR004843">
    <property type="entry name" value="Calcineurin-like_PHP"/>
</dbReference>
<name>A1BCL1_CHLPD</name>
<dbReference type="Proteomes" id="UP000008701">
    <property type="component" value="Chromosome"/>
</dbReference>
<dbReference type="KEGG" id="cph:Cpha266_0068"/>
<feature type="domain" description="NACHT" evidence="2">
    <location>
        <begin position="422"/>
        <end position="552"/>
    </location>
</feature>